<dbReference type="EMBL" id="CP047650">
    <property type="protein sequence ID" value="QHI99318.1"/>
    <property type="molecule type" value="Genomic_DNA"/>
</dbReference>
<proteinExistence type="predicted"/>
<organism evidence="2 3">
    <name type="scientific">Xylophilus rhododendri</name>
    <dbReference type="NCBI Taxonomy" id="2697032"/>
    <lineage>
        <taxon>Bacteria</taxon>
        <taxon>Pseudomonadati</taxon>
        <taxon>Pseudomonadota</taxon>
        <taxon>Betaproteobacteria</taxon>
        <taxon>Burkholderiales</taxon>
        <taxon>Xylophilus</taxon>
    </lineage>
</organism>
<evidence type="ECO:0000313" key="2">
    <source>
        <dbReference type="EMBL" id="QHI99318.1"/>
    </source>
</evidence>
<dbReference type="RefSeq" id="WP_160553120.1">
    <property type="nucleotide sequence ID" value="NZ_CP047650.1"/>
</dbReference>
<feature type="region of interest" description="Disordered" evidence="1">
    <location>
        <begin position="1"/>
        <end position="28"/>
    </location>
</feature>
<dbReference type="AlphaFoldDB" id="A0A857J9A1"/>
<dbReference type="KEGG" id="xyk:GT347_15840"/>
<sequence>MHVTATTTTTTTTVASQTASTSASAPPLRYEELPEEMLLEVAHWSLRWMLDHPQADGVTPLADCNQRLGRALAEPAAAAAAISALWASKSVAQARMAIDALEHVSPHHTAECWEAAWRALKTRALRPPPRPDVEILFFHMLDRLPEDPQQRLRQMRRAVAFSYKQSRFTSEWRLAPIAKLLRHCAQLPVLPDSMWRCLLKMLADKLCAENLETGRQLAWTAGLSPQRQQQLTLLLDCLDGLPGPMTPQRMRALLGPVEQIADPAIRLTLLWCLQRRAVACAEPSEALNAAEAELHRALLRIRDAALRPKVLENLPFLQYLVPQNTLLAELAALTPLAALEVIASQTHAFGRDSDGIALLGRCLDETMQRSRELPDGHPAFLCAMGKDLRHLRDQALHARIAGLVLEDSRALGAAQRLDVLAALDRLEWRDIDLQDRWQAEWTAAVAAAHHALRQATTGAAAWPLLLALVPALTKPDQHDAALQAQLEALPLLHPHDAARHLHTICIECMLSPVNKAGMQEDQLIQLIEAGRCLPSYLRRDSIPLLNFMLLPGDEAAVSQARMKALAEETEQEHRAWVALHAPGLALTARATDDTGD</sequence>
<evidence type="ECO:0000256" key="1">
    <source>
        <dbReference type="SAM" id="MobiDB-lite"/>
    </source>
</evidence>
<name>A0A857J9A1_9BURK</name>
<gene>
    <name evidence="2" type="ORF">GT347_15840</name>
</gene>
<accession>A0A857J9A1</accession>
<evidence type="ECO:0000313" key="3">
    <source>
        <dbReference type="Proteomes" id="UP000464787"/>
    </source>
</evidence>
<reference evidence="2 3" key="1">
    <citation type="submission" date="2020-01" db="EMBL/GenBank/DDBJ databases">
        <title>Genome sequencing of strain KACC 21265.</title>
        <authorList>
            <person name="Heo J."/>
            <person name="Kim S.-J."/>
            <person name="Kim J.-S."/>
            <person name="Hong S.-B."/>
            <person name="Kwon S.-W."/>
        </authorList>
    </citation>
    <scope>NUCLEOTIDE SEQUENCE [LARGE SCALE GENOMIC DNA]</scope>
    <source>
        <strain evidence="2 3">KACC 21265</strain>
    </source>
</reference>
<dbReference type="Proteomes" id="UP000464787">
    <property type="component" value="Chromosome"/>
</dbReference>
<feature type="compositionally biased region" description="Low complexity" evidence="1">
    <location>
        <begin position="1"/>
        <end position="25"/>
    </location>
</feature>
<protein>
    <submittedName>
        <fullName evidence="2">Uncharacterized protein</fullName>
    </submittedName>
</protein>
<keyword evidence="3" id="KW-1185">Reference proteome</keyword>